<dbReference type="EMBL" id="JARBHB010000013">
    <property type="protein sequence ID" value="KAJ8869740.1"/>
    <property type="molecule type" value="Genomic_DNA"/>
</dbReference>
<dbReference type="Proteomes" id="UP001159363">
    <property type="component" value="Chromosome 12"/>
</dbReference>
<protein>
    <submittedName>
        <fullName evidence="2">Uncharacterized protein</fullName>
    </submittedName>
</protein>
<evidence type="ECO:0000256" key="1">
    <source>
        <dbReference type="SAM" id="MobiDB-lite"/>
    </source>
</evidence>
<organism evidence="2 3">
    <name type="scientific">Dryococelus australis</name>
    <dbReference type="NCBI Taxonomy" id="614101"/>
    <lineage>
        <taxon>Eukaryota</taxon>
        <taxon>Metazoa</taxon>
        <taxon>Ecdysozoa</taxon>
        <taxon>Arthropoda</taxon>
        <taxon>Hexapoda</taxon>
        <taxon>Insecta</taxon>
        <taxon>Pterygota</taxon>
        <taxon>Neoptera</taxon>
        <taxon>Polyneoptera</taxon>
        <taxon>Phasmatodea</taxon>
        <taxon>Verophasmatodea</taxon>
        <taxon>Anareolatae</taxon>
        <taxon>Phasmatidae</taxon>
        <taxon>Eurycanthinae</taxon>
        <taxon>Dryococelus</taxon>
    </lineage>
</organism>
<reference evidence="2 3" key="1">
    <citation type="submission" date="2023-02" db="EMBL/GenBank/DDBJ databases">
        <title>LHISI_Scaffold_Assembly.</title>
        <authorList>
            <person name="Stuart O.P."/>
            <person name="Cleave R."/>
            <person name="Magrath M.J.L."/>
            <person name="Mikheyev A.S."/>
        </authorList>
    </citation>
    <scope>NUCLEOTIDE SEQUENCE [LARGE SCALE GENOMIC DNA]</scope>
    <source>
        <strain evidence="2">Daus_M_001</strain>
        <tissue evidence="2">Leg muscle</tissue>
    </source>
</reference>
<feature type="region of interest" description="Disordered" evidence="1">
    <location>
        <begin position="117"/>
        <end position="140"/>
    </location>
</feature>
<evidence type="ECO:0000313" key="2">
    <source>
        <dbReference type="EMBL" id="KAJ8869740.1"/>
    </source>
</evidence>
<feature type="region of interest" description="Disordered" evidence="1">
    <location>
        <begin position="365"/>
        <end position="407"/>
    </location>
</feature>
<gene>
    <name evidence="2" type="ORF">PR048_028748</name>
</gene>
<sequence>MPLRASPLRLRLGLVIKMGASIAAIAGLSGAMAERRRVDNQGRAMRPWWWRTELSHPPDRCQPFLCNTGKRVVNAIPSTVLEALQMEGNRKLKKKRAFRLVREIELYETDLTNSQCDNRAEHLPRRRHRGTSPRPSDYKSATLPLSYAGRASIHLQLSLENQKVIVAWTTLTTAETIIFLLQWQGKLRVESALFVPVTRSQREYPDLVHFILTGTLPRCSTLTITSELRLLASRLCGSPPGFSHVGIVPDDAAGVEPTDNYTRYETRTVDRLVLRSHCSPGEEPTIITRVIRRGQWIVSFYEVTPHHARNPQITTLYETRIVDLFVLRSHLSPGEEPTDNFKLWRISSMSLLISCRIEVSLEQRRNARAKGDKGDPRENPLTSGIVRNDCHMRKSGSDPAGNVTRFA</sequence>
<name>A0ABQ9GBD9_9NEOP</name>
<feature type="compositionally biased region" description="Basic and acidic residues" evidence="1">
    <location>
        <begin position="365"/>
        <end position="378"/>
    </location>
</feature>
<evidence type="ECO:0000313" key="3">
    <source>
        <dbReference type="Proteomes" id="UP001159363"/>
    </source>
</evidence>
<accession>A0ABQ9GBD9</accession>
<keyword evidence="3" id="KW-1185">Reference proteome</keyword>
<comment type="caution">
    <text evidence="2">The sequence shown here is derived from an EMBL/GenBank/DDBJ whole genome shotgun (WGS) entry which is preliminary data.</text>
</comment>
<proteinExistence type="predicted"/>